<keyword evidence="2" id="KW-0805">Transcription regulation</keyword>
<dbReference type="GO" id="GO:0003677">
    <property type="term" value="F:DNA binding"/>
    <property type="evidence" value="ECO:0007669"/>
    <property type="project" value="UniProtKB-KW"/>
</dbReference>
<dbReference type="FunFam" id="1.10.10.10:FF:000001">
    <property type="entry name" value="LysR family transcriptional regulator"/>
    <property type="match status" value="1"/>
</dbReference>
<evidence type="ECO:0000256" key="2">
    <source>
        <dbReference type="ARBA" id="ARBA00023015"/>
    </source>
</evidence>
<dbReference type="Pfam" id="PF00126">
    <property type="entry name" value="HTH_1"/>
    <property type="match status" value="1"/>
</dbReference>
<dbReference type="GO" id="GO:0032993">
    <property type="term" value="C:protein-DNA complex"/>
    <property type="evidence" value="ECO:0007669"/>
    <property type="project" value="TreeGrafter"/>
</dbReference>
<dbReference type="AlphaFoldDB" id="A0A9D2H4N2"/>
<dbReference type="InterPro" id="IPR005119">
    <property type="entry name" value="LysR_subst-bd"/>
</dbReference>
<proteinExistence type="inferred from homology"/>
<dbReference type="InterPro" id="IPR036388">
    <property type="entry name" value="WH-like_DNA-bd_sf"/>
</dbReference>
<evidence type="ECO:0000259" key="5">
    <source>
        <dbReference type="PROSITE" id="PS50931"/>
    </source>
</evidence>
<protein>
    <submittedName>
        <fullName evidence="6">LysR family transcriptional regulator</fullName>
    </submittedName>
</protein>
<evidence type="ECO:0000256" key="4">
    <source>
        <dbReference type="ARBA" id="ARBA00023163"/>
    </source>
</evidence>
<evidence type="ECO:0000313" key="7">
    <source>
        <dbReference type="Proteomes" id="UP000824220"/>
    </source>
</evidence>
<feature type="domain" description="HTH lysR-type" evidence="5">
    <location>
        <begin position="2"/>
        <end position="59"/>
    </location>
</feature>
<dbReference type="GO" id="GO:0003700">
    <property type="term" value="F:DNA-binding transcription factor activity"/>
    <property type="evidence" value="ECO:0007669"/>
    <property type="project" value="InterPro"/>
</dbReference>
<sequence>MISLVQLECFIAVAEELHFGAAAARLKMTQPPLSRQIQQLERELETQLFSRTSRRVELTQAGRALLPSARRLIDLAAKAVADVKSVGKGAAGTLTIAYTAMAGQAVIPQLMRRAATALPNVSLLLRESVTLDQVDAIERGTVDVGLVRPLLSRPQIESRPVYREKLVVAVPADSPLAERGVPVRLIDLIDERLLMYSPGVARYFHDLLLSMFVASGVHPRISQYAGQIPTLLALVSAGLGVALVPESASRICSDAVVLLPVNEKDPSDRVNRVELDIVWSRETQNPLVPAILALIDEVSDDDAIDSIGA</sequence>
<dbReference type="PRINTS" id="PR00039">
    <property type="entry name" value="HTHLYSR"/>
</dbReference>
<accession>A0A9D2H4N2</accession>
<evidence type="ECO:0000256" key="3">
    <source>
        <dbReference type="ARBA" id="ARBA00023125"/>
    </source>
</evidence>
<keyword evidence="4" id="KW-0804">Transcription</keyword>
<reference evidence="6" key="2">
    <citation type="submission" date="2021-04" db="EMBL/GenBank/DDBJ databases">
        <authorList>
            <person name="Gilroy R."/>
        </authorList>
    </citation>
    <scope>NUCLEOTIDE SEQUENCE</scope>
    <source>
        <strain evidence="6">ChiHjej8B7-3636</strain>
    </source>
</reference>
<organism evidence="6 7">
    <name type="scientific">Candidatus Microbacterium stercoravium</name>
    <dbReference type="NCBI Taxonomy" id="2838697"/>
    <lineage>
        <taxon>Bacteria</taxon>
        <taxon>Bacillati</taxon>
        <taxon>Actinomycetota</taxon>
        <taxon>Actinomycetes</taxon>
        <taxon>Micrococcales</taxon>
        <taxon>Microbacteriaceae</taxon>
        <taxon>Microbacterium</taxon>
    </lineage>
</organism>
<dbReference type="Gene3D" id="3.40.190.10">
    <property type="entry name" value="Periplasmic binding protein-like II"/>
    <property type="match status" value="2"/>
</dbReference>
<dbReference type="Gene3D" id="1.10.10.10">
    <property type="entry name" value="Winged helix-like DNA-binding domain superfamily/Winged helix DNA-binding domain"/>
    <property type="match status" value="1"/>
</dbReference>
<keyword evidence="3" id="KW-0238">DNA-binding</keyword>
<reference evidence="6" key="1">
    <citation type="journal article" date="2021" name="PeerJ">
        <title>Extensive microbial diversity within the chicken gut microbiome revealed by metagenomics and culture.</title>
        <authorList>
            <person name="Gilroy R."/>
            <person name="Ravi A."/>
            <person name="Getino M."/>
            <person name="Pursley I."/>
            <person name="Horton D.L."/>
            <person name="Alikhan N.F."/>
            <person name="Baker D."/>
            <person name="Gharbi K."/>
            <person name="Hall N."/>
            <person name="Watson M."/>
            <person name="Adriaenssens E.M."/>
            <person name="Foster-Nyarko E."/>
            <person name="Jarju S."/>
            <person name="Secka A."/>
            <person name="Antonio M."/>
            <person name="Oren A."/>
            <person name="Chaudhuri R.R."/>
            <person name="La Ragione R."/>
            <person name="Hildebrand F."/>
            <person name="Pallen M.J."/>
        </authorList>
    </citation>
    <scope>NUCLEOTIDE SEQUENCE</scope>
    <source>
        <strain evidence="6">ChiHjej8B7-3636</strain>
    </source>
</reference>
<dbReference type="PANTHER" id="PTHR30346">
    <property type="entry name" value="TRANSCRIPTIONAL DUAL REGULATOR HCAR-RELATED"/>
    <property type="match status" value="1"/>
</dbReference>
<dbReference type="InterPro" id="IPR000847">
    <property type="entry name" value="LysR_HTH_N"/>
</dbReference>
<gene>
    <name evidence="6" type="ORF">H9800_00615</name>
</gene>
<name>A0A9D2H4N2_9MICO</name>
<dbReference type="EMBL" id="DXAM01000010">
    <property type="protein sequence ID" value="HJA03351.1"/>
    <property type="molecule type" value="Genomic_DNA"/>
</dbReference>
<comment type="caution">
    <text evidence="6">The sequence shown here is derived from an EMBL/GenBank/DDBJ whole genome shotgun (WGS) entry which is preliminary data.</text>
</comment>
<dbReference type="SUPFAM" id="SSF53850">
    <property type="entry name" value="Periplasmic binding protein-like II"/>
    <property type="match status" value="1"/>
</dbReference>
<dbReference type="PROSITE" id="PS50931">
    <property type="entry name" value="HTH_LYSR"/>
    <property type="match status" value="1"/>
</dbReference>
<comment type="similarity">
    <text evidence="1">Belongs to the LysR transcriptional regulatory family.</text>
</comment>
<dbReference type="InterPro" id="IPR036390">
    <property type="entry name" value="WH_DNA-bd_sf"/>
</dbReference>
<dbReference type="Proteomes" id="UP000824220">
    <property type="component" value="Unassembled WGS sequence"/>
</dbReference>
<dbReference type="SUPFAM" id="SSF46785">
    <property type="entry name" value="Winged helix' DNA-binding domain"/>
    <property type="match status" value="1"/>
</dbReference>
<evidence type="ECO:0000256" key="1">
    <source>
        <dbReference type="ARBA" id="ARBA00009437"/>
    </source>
</evidence>
<dbReference type="Pfam" id="PF03466">
    <property type="entry name" value="LysR_substrate"/>
    <property type="match status" value="1"/>
</dbReference>
<dbReference type="PANTHER" id="PTHR30346:SF0">
    <property type="entry name" value="HCA OPERON TRANSCRIPTIONAL ACTIVATOR HCAR"/>
    <property type="match status" value="1"/>
</dbReference>
<evidence type="ECO:0000313" key="6">
    <source>
        <dbReference type="EMBL" id="HJA03351.1"/>
    </source>
</evidence>